<evidence type="ECO:0000313" key="8">
    <source>
        <dbReference type="RefSeq" id="XP_055861773.1"/>
    </source>
</evidence>
<dbReference type="OMA" id="PICETGF"/>
<sequence length="513" mass="57278">MADGPSPAKKVKDDSTSLPHCPYGAKCYRKNPKHFEEFQHPKLVDVTADSSVDGISLAKSIPDTPAPPVLDSSLPPCKYGGNCYRKNLLHFAEFSHPVSGPTTNKTGSDKSGSDTDILDSDEDKMKKDTKKDNLLSSGMSLIKKFSQMSETERKELIQRAIEEKIRLQQELEDAKKIVAEKDKELSQLQKQLNNGLLMLEGEKEALAKDTTTYFPLYPERAYKEGSASQIHFRLAESQFYRLLTGDASATIRVLKVDYVVSPKVVKNFRQCQEKLKKTRGESFSYPILGFHGTDQKNIRPICENGFKAPGDKGFKHKTDSGWYGAGVYFSEFTKYSMAYISGCTEIMLCQILPGKVYMCSGLITGSSLKDGYDSHMSPCKKEVVIFDTAAILPCYIIYFEQAIGEFSYTETILQLYKQAAVQKPSKIFKGTSFTLFGKMAATQAPLYTLLSNHGGKKGTKGKVDILITTADDINGTSKVILEAKKQNVPILKEEYLYQCIIQKKQLPLNDYKL</sequence>
<dbReference type="Proteomes" id="UP001165740">
    <property type="component" value="Chromosome 12"/>
</dbReference>
<evidence type="ECO:0000313" key="7">
    <source>
        <dbReference type="RefSeq" id="XP_055861772.1"/>
    </source>
</evidence>
<accession>A0A9W2YGA5</accession>
<dbReference type="InterPro" id="IPR012317">
    <property type="entry name" value="Poly(ADP-ribose)pol_cat_dom"/>
</dbReference>
<dbReference type="RefSeq" id="XP_055861772.1">
    <property type="nucleotide sequence ID" value="XM_056005797.1"/>
</dbReference>
<feature type="domain" description="BRCT" evidence="3">
    <location>
        <begin position="423"/>
        <end position="513"/>
    </location>
</feature>
<name>A0A9W2YGA5_BIOGL</name>
<dbReference type="Pfam" id="PF00533">
    <property type="entry name" value="BRCT"/>
    <property type="match status" value="1"/>
</dbReference>
<dbReference type="RefSeq" id="XP_055861773.1">
    <property type="nucleotide sequence ID" value="XM_056005798.1"/>
</dbReference>
<evidence type="ECO:0000259" key="3">
    <source>
        <dbReference type="PROSITE" id="PS50172"/>
    </source>
</evidence>
<evidence type="ECO:0000313" key="4">
    <source>
        <dbReference type="Proteomes" id="UP001165740"/>
    </source>
</evidence>
<dbReference type="RefSeq" id="XP_055861774.1">
    <property type="nucleotide sequence ID" value="XM_056005799.1"/>
</dbReference>
<dbReference type="GO" id="GO:0008408">
    <property type="term" value="F:3'-5' exonuclease activity"/>
    <property type="evidence" value="ECO:0007669"/>
    <property type="project" value="InterPro"/>
</dbReference>
<dbReference type="SUPFAM" id="SSF56399">
    <property type="entry name" value="ADP-ribosylation"/>
    <property type="match status" value="1"/>
</dbReference>
<feature type="compositionally biased region" description="Basic and acidic residues" evidence="2">
    <location>
        <begin position="123"/>
        <end position="132"/>
    </location>
</feature>
<reference evidence="5 6" key="1">
    <citation type="submission" date="2025-04" db="UniProtKB">
        <authorList>
            <consortium name="RefSeq"/>
        </authorList>
    </citation>
    <scope>IDENTIFICATION</scope>
</reference>
<dbReference type="SUPFAM" id="SSF52113">
    <property type="entry name" value="BRCT domain"/>
    <property type="match status" value="1"/>
</dbReference>
<dbReference type="Gene3D" id="3.40.50.10190">
    <property type="entry name" value="BRCT domain"/>
    <property type="match status" value="1"/>
</dbReference>
<dbReference type="RefSeq" id="XP_055861770.1">
    <property type="nucleotide sequence ID" value="XM_056005795.1"/>
</dbReference>
<dbReference type="PROSITE" id="PS50172">
    <property type="entry name" value="BRCT"/>
    <property type="match status" value="1"/>
</dbReference>
<evidence type="ECO:0000313" key="9">
    <source>
        <dbReference type="RefSeq" id="XP_055861774.1"/>
    </source>
</evidence>
<evidence type="ECO:0000256" key="2">
    <source>
        <dbReference type="SAM" id="MobiDB-lite"/>
    </source>
</evidence>
<dbReference type="GO" id="GO:0003950">
    <property type="term" value="F:NAD+ poly-ADP-ribosyltransferase activity"/>
    <property type="evidence" value="ECO:0007669"/>
    <property type="project" value="InterPro"/>
</dbReference>
<dbReference type="Gene3D" id="3.90.228.10">
    <property type="match status" value="1"/>
</dbReference>
<feature type="region of interest" description="Disordered" evidence="2">
    <location>
        <begin position="96"/>
        <end position="132"/>
    </location>
</feature>
<keyword evidence="4" id="KW-1185">Reference proteome</keyword>
<evidence type="ECO:0000256" key="1">
    <source>
        <dbReference type="SAM" id="Coils"/>
    </source>
</evidence>
<gene>
    <name evidence="5 6 7 8 9" type="primary">LOC106050998</name>
</gene>
<dbReference type="PANTHER" id="PTHR21315">
    <property type="entry name" value="APRATAXIN AND PNK-LIKE FACTOR-RELATED"/>
    <property type="match status" value="1"/>
</dbReference>
<protein>
    <submittedName>
        <fullName evidence="5 6">Uncharacterized protein LOC106050998 isoform X1</fullName>
    </submittedName>
</protein>
<dbReference type="GeneID" id="106050998"/>
<dbReference type="Pfam" id="PF10283">
    <property type="entry name" value="zf-CCHH"/>
    <property type="match status" value="2"/>
</dbReference>
<dbReference type="OrthoDB" id="10256774at2759"/>
<feature type="coiled-coil region" evidence="1">
    <location>
        <begin position="157"/>
        <end position="191"/>
    </location>
</feature>
<dbReference type="InterPro" id="IPR019406">
    <property type="entry name" value="APLF_PBZ"/>
</dbReference>
<dbReference type="InterPro" id="IPR001357">
    <property type="entry name" value="BRCT_dom"/>
</dbReference>
<evidence type="ECO:0000313" key="5">
    <source>
        <dbReference type="RefSeq" id="XP_055861770.1"/>
    </source>
</evidence>
<dbReference type="InterPro" id="IPR036420">
    <property type="entry name" value="BRCT_dom_sf"/>
</dbReference>
<dbReference type="RefSeq" id="XP_055861771.1">
    <property type="nucleotide sequence ID" value="XM_056005796.1"/>
</dbReference>
<keyword evidence="1" id="KW-0175">Coiled coil</keyword>
<dbReference type="GO" id="GO:0006302">
    <property type="term" value="P:double-strand break repair"/>
    <property type="evidence" value="ECO:0007669"/>
    <property type="project" value="InterPro"/>
</dbReference>
<dbReference type="AlphaFoldDB" id="A0A9W2YGA5"/>
<dbReference type="InterPro" id="IPR039253">
    <property type="entry name" value="APLF"/>
</dbReference>
<dbReference type="PANTHER" id="PTHR21315:SF3">
    <property type="entry name" value="PARP DOMAIN-CONTAINING PROTEIN"/>
    <property type="match status" value="1"/>
</dbReference>
<evidence type="ECO:0000313" key="6">
    <source>
        <dbReference type="RefSeq" id="XP_055861771.1"/>
    </source>
</evidence>
<proteinExistence type="predicted"/>
<dbReference type="GO" id="GO:0003906">
    <property type="term" value="F:DNA-(apurinic or apyrimidinic site) endonuclease activity"/>
    <property type="evidence" value="ECO:0007669"/>
    <property type="project" value="InterPro"/>
</dbReference>
<organism evidence="4 9">
    <name type="scientific">Biomphalaria glabrata</name>
    <name type="common">Bloodfluke planorb</name>
    <name type="synonym">Freshwater snail</name>
    <dbReference type="NCBI Taxonomy" id="6526"/>
    <lineage>
        <taxon>Eukaryota</taxon>
        <taxon>Metazoa</taxon>
        <taxon>Spiralia</taxon>
        <taxon>Lophotrochozoa</taxon>
        <taxon>Mollusca</taxon>
        <taxon>Gastropoda</taxon>
        <taxon>Heterobranchia</taxon>
        <taxon>Euthyneura</taxon>
        <taxon>Panpulmonata</taxon>
        <taxon>Hygrophila</taxon>
        <taxon>Lymnaeoidea</taxon>
        <taxon>Planorbidae</taxon>
        <taxon>Biomphalaria</taxon>
    </lineage>
</organism>
<dbReference type="Pfam" id="PF00644">
    <property type="entry name" value="PARP"/>
    <property type="match status" value="1"/>
</dbReference>